<feature type="region of interest" description="Disordered" evidence="1">
    <location>
        <begin position="50"/>
        <end position="78"/>
    </location>
</feature>
<evidence type="ECO:0000313" key="2">
    <source>
        <dbReference type="EMBL" id="GMR41634.1"/>
    </source>
</evidence>
<dbReference type="Proteomes" id="UP001328107">
    <property type="component" value="Unassembled WGS sequence"/>
</dbReference>
<sequence>QAAVQVDQPPLPLAHPILPLPVPADEERPHLNAEALARRREQQLRALDRRLPQREQAMGMEEGGGERVEENVVRERRE</sequence>
<evidence type="ECO:0000256" key="1">
    <source>
        <dbReference type="SAM" id="MobiDB-lite"/>
    </source>
</evidence>
<gene>
    <name evidence="2" type="ORF">PMAYCL1PPCAC_11829</name>
</gene>
<organism evidence="2 3">
    <name type="scientific">Pristionchus mayeri</name>
    <dbReference type="NCBI Taxonomy" id="1317129"/>
    <lineage>
        <taxon>Eukaryota</taxon>
        <taxon>Metazoa</taxon>
        <taxon>Ecdysozoa</taxon>
        <taxon>Nematoda</taxon>
        <taxon>Chromadorea</taxon>
        <taxon>Rhabditida</taxon>
        <taxon>Rhabditina</taxon>
        <taxon>Diplogasteromorpha</taxon>
        <taxon>Diplogasteroidea</taxon>
        <taxon>Neodiplogasteridae</taxon>
        <taxon>Pristionchus</taxon>
    </lineage>
</organism>
<feature type="compositionally biased region" description="Basic and acidic residues" evidence="1">
    <location>
        <begin position="64"/>
        <end position="78"/>
    </location>
</feature>
<evidence type="ECO:0000313" key="3">
    <source>
        <dbReference type="Proteomes" id="UP001328107"/>
    </source>
</evidence>
<dbReference type="AlphaFoldDB" id="A0AAN4ZKM8"/>
<proteinExistence type="predicted"/>
<reference evidence="3" key="1">
    <citation type="submission" date="2022-10" db="EMBL/GenBank/DDBJ databases">
        <title>Genome assembly of Pristionchus species.</title>
        <authorList>
            <person name="Yoshida K."/>
            <person name="Sommer R.J."/>
        </authorList>
    </citation>
    <scope>NUCLEOTIDE SEQUENCE [LARGE SCALE GENOMIC DNA]</scope>
    <source>
        <strain evidence="3">RS5460</strain>
    </source>
</reference>
<accession>A0AAN4ZKM8</accession>
<feature type="non-terminal residue" evidence="2">
    <location>
        <position position="78"/>
    </location>
</feature>
<dbReference type="EMBL" id="BTRK01000003">
    <property type="protein sequence ID" value="GMR41634.1"/>
    <property type="molecule type" value="Genomic_DNA"/>
</dbReference>
<protein>
    <submittedName>
        <fullName evidence="2">Uncharacterized protein</fullName>
    </submittedName>
</protein>
<keyword evidence="3" id="KW-1185">Reference proteome</keyword>
<name>A0AAN4ZKM8_9BILA</name>
<feature type="non-terminal residue" evidence="2">
    <location>
        <position position="1"/>
    </location>
</feature>
<comment type="caution">
    <text evidence="2">The sequence shown here is derived from an EMBL/GenBank/DDBJ whole genome shotgun (WGS) entry which is preliminary data.</text>
</comment>